<accession>A0ACC2RF91</accession>
<organism evidence="1 2">
    <name type="scientific">Entomophthora muscae</name>
    <dbReference type="NCBI Taxonomy" id="34485"/>
    <lineage>
        <taxon>Eukaryota</taxon>
        <taxon>Fungi</taxon>
        <taxon>Fungi incertae sedis</taxon>
        <taxon>Zoopagomycota</taxon>
        <taxon>Entomophthoromycotina</taxon>
        <taxon>Entomophthoromycetes</taxon>
        <taxon>Entomophthorales</taxon>
        <taxon>Entomophthoraceae</taxon>
        <taxon>Entomophthora</taxon>
    </lineage>
</organism>
<evidence type="ECO:0000313" key="1">
    <source>
        <dbReference type="EMBL" id="KAJ9048724.1"/>
    </source>
</evidence>
<evidence type="ECO:0000313" key="2">
    <source>
        <dbReference type="Proteomes" id="UP001165960"/>
    </source>
</evidence>
<reference evidence="1" key="1">
    <citation type="submission" date="2022-04" db="EMBL/GenBank/DDBJ databases">
        <title>Genome of the entomopathogenic fungus Entomophthora muscae.</title>
        <authorList>
            <person name="Elya C."/>
            <person name="Lovett B.R."/>
            <person name="Lee E."/>
            <person name="Macias A.M."/>
            <person name="Hajek A.E."/>
            <person name="De Bivort B.L."/>
            <person name="Kasson M.T."/>
            <person name="De Fine Licht H.H."/>
            <person name="Stajich J.E."/>
        </authorList>
    </citation>
    <scope>NUCLEOTIDE SEQUENCE</scope>
    <source>
        <strain evidence="1">Berkeley</strain>
    </source>
</reference>
<keyword evidence="2" id="KW-1185">Reference proteome</keyword>
<dbReference type="Proteomes" id="UP001165960">
    <property type="component" value="Unassembled WGS sequence"/>
</dbReference>
<dbReference type="EMBL" id="QTSX02007334">
    <property type="protein sequence ID" value="KAJ9048724.1"/>
    <property type="molecule type" value="Genomic_DNA"/>
</dbReference>
<protein>
    <submittedName>
        <fullName evidence="1">Uncharacterized protein</fullName>
    </submittedName>
</protein>
<proteinExistence type="predicted"/>
<name>A0ACC2RF91_9FUNG</name>
<comment type="caution">
    <text evidence="1">The sequence shown here is derived from an EMBL/GenBank/DDBJ whole genome shotgun (WGS) entry which is preliminary data.</text>
</comment>
<sequence length="1579" mass="174530">MVAKPQKSDKLKRESTQSRRRSHSINVSSETKEIPKPSFTPKKHDSVLVQRQLTAPKTMMEESDDSEDIDEVDSRPRSHSHQVSHQQEPSAPNRGSFEGNIHAGINMGLQQRHLELRSALAKMEEKNKTYEAELDVLKNSSTIPRMFELKDRMEEVLGSPEGFPKSLPGSLSRNSNRFGSTMGTSRPLTPSLFHSPSARELNSVAQQQRPANLPIQILMAELQSIADIGSKLIQEVKEQKANAENEATKRRLTEAKVRQLEERTLLISSLEEQLWRSKDDLWKEGQMNEKHIFEKREIESQFKAARNQETQLRAKLTKTTDELERLRLEVQALKDAAIESKAKYDANSDGNRKTIAGLNREKKSLQERVRSLESELEAAQRIRLIRMASRDALSSVSPPTEDTQLSPILASLKEEEAKPDSNPLPLPPSLNFPSEALKEKNSKLARNILRLEATKKQYRKKLEEQQKLLEKCQAKIKKLLEGNFTAASSDDDEWIWELGKPVDLKDSDAEESDSADSSVGLSGCSSTRSEPTEEHKADSSQPRASLPAPTKPRSRMPIRRRRRSNSPPSSDQAPPESSSLGFLVGHVTSSSDEDSPTRVSFAQELQAAQSSLNPTPAQSIAERVTSLLRAEASILDPPEFTPDQINLIALKIASEVKTGNDSVDMSTQTMPEPQASTPTPEEKDALHTDLHIGQIPAADLQETNISLSPSKPEVSFTQPEESPRAHSDSKVSEDHFQVDGTASDILTASILLSSQRKVMSTEGDSEHFKTASQSPAMSPYEHHAPKGFTLTPRDSLPHNAKDIYQTALGDMSNESFLSLRPTSLEVGSQPKEESNEGSQGSFQSTAEPNMPSSELLASKGFTLTPRDSLPQDAQDIYQTALEPFNESTSKGSSLDLSLSDSKLHNVKEQSYAKEPALATDVNINSYQETNVHPKDMHNPPPSMTLIHHVSQDDSSSSHVLSERKNAQTSTDPETSRLQGFFAQRSEATQVDVVSQMQKLVSSKTPEAQTQLNMILQLLAQKNVIPPSTAMGESLDSSHTNTQSVTAGPATHLSTDDPQLPTRVPLPYPAVSPGQLQPSASGYRYNLVSPPAHSGITFQTILDQTGLHQVETKTSPIARQGSSEQAYSTLSLGLAMQDPDFMLPLNEKPAPETMVLEPQAQDSAIASSQDTPEKAHAQSNAVEDVPPPLIENVLRIINQTEVTATEIVHPQMQGNQNALAEIRSLLLNYSSNKEYKPTPKGSISIVYTSDNEDSKLTDASRETQQQATRPNSQRSRKGSIGSQVASVLQRIASFGSQTKQSPVYAEDQNTVSDHGIEEVPSNAISSLPPPSSLNSGLHSTDDAVVLGITQAMSGEYLHKFVRSSTFATDTVHRRFFWLNPYTRVLAWARREPEFSLGKRSPRQVYVRSVEEVYDDYRHQSMKEDCNRAILIHTSTSEIRVKADSMIRHELWWTALSYVQHHITDDSAKDTRERFWTTHKTRSPFLSRQSTANSITQMDSLTGTQASGVLPSRSTSTPAKEFITHQLSKMRSFSRNHTLSKGTSSKNSRASSPTGTPSTSNPHPSIAEVSSQALSTTYEQE</sequence>
<gene>
    <name evidence="1" type="ORF">DSO57_1031909</name>
</gene>